<protein>
    <submittedName>
        <fullName evidence="2">Uncharacterized protein</fullName>
    </submittedName>
</protein>
<name>A0ABN3UC92_9ACTN</name>
<sequence length="113" mass="12419">MIASTPIAANAPKSPSQYSGLSGVEARTCTTRAYPEPAPAEFDFLGKSDQQPKEDINSKSPTVAQVGLSDRDMLVGGPYRHNPCPRTNRRYEIVRTEADHRRTLLRHHRGCGG</sequence>
<evidence type="ECO:0000313" key="2">
    <source>
        <dbReference type="EMBL" id="GAA2729762.1"/>
    </source>
</evidence>
<feature type="region of interest" description="Disordered" evidence="1">
    <location>
        <begin position="1"/>
        <end position="22"/>
    </location>
</feature>
<reference evidence="2 3" key="1">
    <citation type="journal article" date="2019" name="Int. J. Syst. Evol. Microbiol.">
        <title>The Global Catalogue of Microorganisms (GCM) 10K type strain sequencing project: providing services to taxonomists for standard genome sequencing and annotation.</title>
        <authorList>
            <consortium name="The Broad Institute Genomics Platform"/>
            <consortium name="The Broad Institute Genome Sequencing Center for Infectious Disease"/>
            <person name="Wu L."/>
            <person name="Ma J."/>
        </authorList>
    </citation>
    <scope>NUCLEOTIDE SEQUENCE [LARGE SCALE GENOMIC DNA]</scope>
    <source>
        <strain evidence="2 3">JCM 8201</strain>
    </source>
</reference>
<feature type="compositionally biased region" description="Basic and acidic residues" evidence="1">
    <location>
        <begin position="44"/>
        <end position="57"/>
    </location>
</feature>
<comment type="caution">
    <text evidence="2">The sequence shown here is derived from an EMBL/GenBank/DDBJ whole genome shotgun (WGS) entry which is preliminary data.</text>
</comment>
<accession>A0ABN3UC92</accession>
<feature type="region of interest" description="Disordered" evidence="1">
    <location>
        <begin position="40"/>
        <end position="62"/>
    </location>
</feature>
<dbReference type="Proteomes" id="UP001501842">
    <property type="component" value="Unassembled WGS sequence"/>
</dbReference>
<dbReference type="EMBL" id="BAAATZ010000016">
    <property type="protein sequence ID" value="GAA2729762.1"/>
    <property type="molecule type" value="Genomic_DNA"/>
</dbReference>
<gene>
    <name evidence="2" type="ORF">GCM10010439_41020</name>
</gene>
<keyword evidence="3" id="KW-1185">Reference proteome</keyword>
<evidence type="ECO:0000313" key="3">
    <source>
        <dbReference type="Proteomes" id="UP001501842"/>
    </source>
</evidence>
<proteinExistence type="predicted"/>
<evidence type="ECO:0000256" key="1">
    <source>
        <dbReference type="SAM" id="MobiDB-lite"/>
    </source>
</evidence>
<organism evidence="2 3">
    <name type="scientific">Actinocorallia aurantiaca</name>
    <dbReference type="NCBI Taxonomy" id="46204"/>
    <lineage>
        <taxon>Bacteria</taxon>
        <taxon>Bacillati</taxon>
        <taxon>Actinomycetota</taxon>
        <taxon>Actinomycetes</taxon>
        <taxon>Streptosporangiales</taxon>
        <taxon>Thermomonosporaceae</taxon>
        <taxon>Actinocorallia</taxon>
    </lineage>
</organism>